<dbReference type="Pfam" id="PF00069">
    <property type="entry name" value="Pkinase"/>
    <property type="match status" value="2"/>
</dbReference>
<dbReference type="InterPro" id="IPR000719">
    <property type="entry name" value="Prot_kinase_dom"/>
</dbReference>
<dbReference type="InterPro" id="IPR011009">
    <property type="entry name" value="Kinase-like_dom_sf"/>
</dbReference>
<dbReference type="SUPFAM" id="SSF56112">
    <property type="entry name" value="Protein kinase-like (PK-like)"/>
    <property type="match status" value="1"/>
</dbReference>
<dbReference type="GO" id="GO:0005524">
    <property type="term" value="F:ATP binding"/>
    <property type="evidence" value="ECO:0007669"/>
    <property type="project" value="UniProtKB-KW"/>
</dbReference>
<evidence type="ECO:0000256" key="3">
    <source>
        <dbReference type="ARBA" id="ARBA00022527"/>
    </source>
</evidence>
<feature type="region of interest" description="Disordered" evidence="12">
    <location>
        <begin position="269"/>
        <end position="410"/>
    </location>
</feature>
<comment type="function">
    <text evidence="10">May play a role in the regulation of metabolism and signal transduction processes.</text>
</comment>
<dbReference type="FunFam" id="1.10.510.10:FF:000020">
    <property type="entry name" value="serine/threonine-protein kinase D6PK-like"/>
    <property type="match status" value="1"/>
</dbReference>
<dbReference type="OrthoDB" id="759146at2759"/>
<evidence type="ECO:0000256" key="7">
    <source>
        <dbReference type="ARBA" id="ARBA00022840"/>
    </source>
</evidence>
<dbReference type="Gene3D" id="3.30.200.20">
    <property type="entry name" value="Phosphorylase Kinase, domain 1"/>
    <property type="match status" value="1"/>
</dbReference>
<dbReference type="KEGG" id="egu:105035073"/>
<evidence type="ECO:0000256" key="10">
    <source>
        <dbReference type="ARBA" id="ARBA00053984"/>
    </source>
</evidence>
<dbReference type="PANTHER" id="PTHR45637">
    <property type="entry name" value="FLIPPASE KINASE 1-RELATED"/>
    <property type="match status" value="1"/>
</dbReference>
<evidence type="ECO:0000313" key="15">
    <source>
        <dbReference type="RefSeq" id="XP_010908772.1"/>
    </source>
</evidence>
<feature type="compositionally biased region" description="Low complexity" evidence="12">
    <location>
        <begin position="333"/>
        <end position="347"/>
    </location>
</feature>
<evidence type="ECO:0000256" key="4">
    <source>
        <dbReference type="ARBA" id="ARBA00022679"/>
    </source>
</evidence>
<comment type="similarity">
    <text evidence="1">Belongs to the protein kinase superfamily. AGC Ser/Thr protein kinase family.</text>
</comment>
<dbReference type="PROSITE" id="PS00108">
    <property type="entry name" value="PROTEIN_KINASE_ST"/>
    <property type="match status" value="1"/>
</dbReference>
<evidence type="ECO:0000256" key="12">
    <source>
        <dbReference type="SAM" id="MobiDB-lite"/>
    </source>
</evidence>
<dbReference type="FunCoup" id="A0A6I9QHL0">
    <property type="interactions" value="33"/>
</dbReference>
<dbReference type="InParanoid" id="A0A6I9QHL0"/>
<evidence type="ECO:0000259" key="13">
    <source>
        <dbReference type="PROSITE" id="PS50011"/>
    </source>
</evidence>
<dbReference type="GO" id="GO:0004674">
    <property type="term" value="F:protein serine/threonine kinase activity"/>
    <property type="evidence" value="ECO:0007669"/>
    <property type="project" value="UniProtKB-KW"/>
</dbReference>
<evidence type="ECO:0000256" key="2">
    <source>
        <dbReference type="ARBA" id="ARBA00012513"/>
    </source>
</evidence>
<dbReference type="EC" id="2.7.11.1" evidence="2"/>
<proteinExistence type="inferred from homology"/>
<keyword evidence="5" id="KW-0547">Nucleotide-binding</keyword>
<comment type="catalytic activity">
    <reaction evidence="9">
        <text>L-seryl-[protein] + ATP = O-phospho-L-seryl-[protein] + ADP + H(+)</text>
        <dbReference type="Rhea" id="RHEA:17989"/>
        <dbReference type="Rhea" id="RHEA-COMP:9863"/>
        <dbReference type="Rhea" id="RHEA-COMP:11604"/>
        <dbReference type="ChEBI" id="CHEBI:15378"/>
        <dbReference type="ChEBI" id="CHEBI:29999"/>
        <dbReference type="ChEBI" id="CHEBI:30616"/>
        <dbReference type="ChEBI" id="CHEBI:83421"/>
        <dbReference type="ChEBI" id="CHEBI:456216"/>
        <dbReference type="EC" id="2.7.11.1"/>
    </reaction>
</comment>
<evidence type="ECO:0000256" key="1">
    <source>
        <dbReference type="ARBA" id="ARBA00009903"/>
    </source>
</evidence>
<name>A0A6I9QHL0_ELAGV</name>
<dbReference type="InterPro" id="IPR008271">
    <property type="entry name" value="Ser/Thr_kinase_AS"/>
</dbReference>
<feature type="domain" description="Protein kinase" evidence="13">
    <location>
        <begin position="440"/>
        <end position="776"/>
    </location>
</feature>
<keyword evidence="7" id="KW-0067">ATP-binding</keyword>
<gene>
    <name evidence="15" type="primary">LOC105035073</name>
</gene>
<dbReference type="GeneID" id="105035073"/>
<dbReference type="SMART" id="SM00220">
    <property type="entry name" value="S_TKc"/>
    <property type="match status" value="1"/>
</dbReference>
<keyword evidence="4" id="KW-0808">Transferase</keyword>
<keyword evidence="14" id="KW-1185">Reference proteome</keyword>
<protein>
    <recommendedName>
        <fullName evidence="11">Protein kinase G11A</fullName>
        <ecNumber evidence="2">2.7.11.1</ecNumber>
    </recommendedName>
</protein>
<evidence type="ECO:0000256" key="11">
    <source>
        <dbReference type="ARBA" id="ARBA00074231"/>
    </source>
</evidence>
<evidence type="ECO:0000313" key="14">
    <source>
        <dbReference type="Proteomes" id="UP000504607"/>
    </source>
</evidence>
<dbReference type="FunFam" id="3.30.200.20:FF:000032">
    <property type="entry name" value="Serine/threonine-protein kinase D6PK-like"/>
    <property type="match status" value="1"/>
</dbReference>
<accession>A0A6I9QHL0</accession>
<dbReference type="CDD" id="cd05574">
    <property type="entry name" value="STKc_phototropin_like"/>
    <property type="match status" value="1"/>
</dbReference>
<sequence>MEMGSDAGTSEIVELKDEFDLVHHFNQPNLLRIKLKVGERDRKSHVCPVEDNIDRFIEAIDLRTTPRVFKSSHPKGVDLLQKKVGLSQASGIGTSDSVTLKQALRKLCISQASEMAALKRSSKLLGLSSVSEAGKIQRLYASVVIETSKPGLSQVVKKPNLVETSLMPVKNATNSSKNATKRCNVDLSSKKVVSSSHNATLKPKLEMTRIKDVMSPGSAKAENDSSFTVKSRMKGINVETPISGHRTFAESSKHILSPRLIKPLFRDNRCSRRQGKQEPVSSPGCFSRSTEVDKVGSITPKPKMSCKNEYMSPTSCRMSPDVMFRNQNKDSGRSANFSLASSSGSKSVRIKMTESSKSEEKGQLSQCSKSGSSKSRGKGQLSQSSKSSVGDYGSSTIISDGSSQSSCSSHCNRPHMSMDVRWEAIRHVLVQQGSIGLKNFELLKRLGSGDIGTVYLAELNGTGCLFAMKVMDVDFLVSRKKMLRAQTEREILQMLDHPFLPTLYTHFTTDNLSCLVMEYCPDGDLHVLRQKQPGKSFPESAVRFYAAEVLLALEYLHMLGVVYRDLKPENILVREDGHIMLSDFDLSLRCSVSPMLLRSSSGAFEPMKKQSGPRAESSCAEPLCLQPSWVQASCFTPRLVSPNMKKTQKLKSDMADRVSPIPQLVVEPTDARSNSFVGTHEYLAPEIIRGDGHGSSVDWWTFGIFLYELLFGRTPFKGSGNEETLVNVANQSLKFPNSPAVSSHARDLIRGLLIKEPENRLGSIKGAAEIKQHLFFQGINWALIRCATPPETPRCYFPGTSLEMGSKKEGRCLNFSTNGEDIEFELF</sequence>
<dbReference type="Proteomes" id="UP000504607">
    <property type="component" value="Unplaced"/>
</dbReference>
<organism evidence="14 15">
    <name type="scientific">Elaeis guineensis var. tenera</name>
    <name type="common">Oil palm</name>
    <dbReference type="NCBI Taxonomy" id="51953"/>
    <lineage>
        <taxon>Eukaryota</taxon>
        <taxon>Viridiplantae</taxon>
        <taxon>Streptophyta</taxon>
        <taxon>Embryophyta</taxon>
        <taxon>Tracheophyta</taxon>
        <taxon>Spermatophyta</taxon>
        <taxon>Magnoliopsida</taxon>
        <taxon>Liliopsida</taxon>
        <taxon>Arecaceae</taxon>
        <taxon>Arecoideae</taxon>
        <taxon>Cocoseae</taxon>
        <taxon>Elaeidinae</taxon>
        <taxon>Elaeis</taxon>
    </lineage>
</organism>
<evidence type="ECO:0000256" key="8">
    <source>
        <dbReference type="ARBA" id="ARBA00047899"/>
    </source>
</evidence>
<comment type="catalytic activity">
    <reaction evidence="8">
        <text>L-threonyl-[protein] + ATP = O-phospho-L-threonyl-[protein] + ADP + H(+)</text>
        <dbReference type="Rhea" id="RHEA:46608"/>
        <dbReference type="Rhea" id="RHEA-COMP:11060"/>
        <dbReference type="Rhea" id="RHEA-COMP:11605"/>
        <dbReference type="ChEBI" id="CHEBI:15378"/>
        <dbReference type="ChEBI" id="CHEBI:30013"/>
        <dbReference type="ChEBI" id="CHEBI:30616"/>
        <dbReference type="ChEBI" id="CHEBI:61977"/>
        <dbReference type="ChEBI" id="CHEBI:456216"/>
        <dbReference type="EC" id="2.7.11.1"/>
    </reaction>
</comment>
<dbReference type="AlphaFoldDB" id="A0A6I9QHL0"/>
<dbReference type="PROSITE" id="PS50011">
    <property type="entry name" value="PROTEIN_KINASE_DOM"/>
    <property type="match status" value="1"/>
</dbReference>
<feature type="compositionally biased region" description="Low complexity" evidence="12">
    <location>
        <begin position="363"/>
        <end position="409"/>
    </location>
</feature>
<dbReference type="FunFam" id="1.10.510.10:FF:000028">
    <property type="entry name" value="serine/threonine-protein kinase D6PK-like"/>
    <property type="match status" value="1"/>
</dbReference>
<reference evidence="15" key="1">
    <citation type="submission" date="2025-08" db="UniProtKB">
        <authorList>
            <consortium name="RefSeq"/>
        </authorList>
    </citation>
    <scope>IDENTIFICATION</scope>
</reference>
<keyword evidence="3" id="KW-0723">Serine/threonine-protein kinase</keyword>
<feature type="compositionally biased region" description="Basic and acidic residues" evidence="12">
    <location>
        <begin position="351"/>
        <end position="362"/>
    </location>
</feature>
<evidence type="ECO:0000256" key="6">
    <source>
        <dbReference type="ARBA" id="ARBA00022777"/>
    </source>
</evidence>
<dbReference type="RefSeq" id="XP_010908772.1">
    <property type="nucleotide sequence ID" value="XM_010910470.3"/>
</dbReference>
<evidence type="ECO:0000256" key="5">
    <source>
        <dbReference type="ARBA" id="ARBA00022741"/>
    </source>
</evidence>
<dbReference type="Gene3D" id="1.10.510.10">
    <property type="entry name" value="Transferase(Phosphotransferase) domain 1"/>
    <property type="match status" value="2"/>
</dbReference>
<keyword evidence="6 15" id="KW-0418">Kinase</keyword>
<evidence type="ECO:0000256" key="9">
    <source>
        <dbReference type="ARBA" id="ARBA00048679"/>
    </source>
</evidence>